<evidence type="ECO:0000313" key="1">
    <source>
        <dbReference type="EMBL" id="RKF33406.1"/>
    </source>
</evidence>
<dbReference type="EMBL" id="MCAS01000056">
    <property type="protein sequence ID" value="RKF33406.1"/>
    <property type="molecule type" value="Genomic_DNA"/>
</dbReference>
<comment type="caution">
    <text evidence="1">The sequence shown here is derived from an EMBL/GenBank/DDBJ whole genome shotgun (WGS) entry which is preliminary data.</text>
</comment>
<name>A0A3R7HK52_9BURK</name>
<gene>
    <name evidence="1" type="ORF">BCY88_10125</name>
</gene>
<sequence>MWAGERDATFAQALWPDRVQTELAAVDTINDCRIAGFFSPESKPLISIGAIAVFPDNVVKPAEMAAGLPVNDVIAPRRQRPNHFLFDGGRIISTAIAARERNKVANACALQDRRRFGV</sequence>
<protein>
    <submittedName>
        <fullName evidence="1">Uncharacterized protein</fullName>
    </submittedName>
</protein>
<dbReference type="AlphaFoldDB" id="A0A3R7HK52"/>
<reference evidence="1 2" key="1">
    <citation type="submission" date="2016-07" db="EMBL/GenBank/DDBJ databases">
        <title>Genome analysis of Burkholderia fungorum ES3-20.</title>
        <authorList>
            <person name="Xu D."/>
            <person name="Yao R."/>
            <person name="Zheng S."/>
        </authorList>
    </citation>
    <scope>NUCLEOTIDE SEQUENCE [LARGE SCALE GENOMIC DNA]</scope>
    <source>
        <strain evidence="1 2">ES3-20</strain>
    </source>
</reference>
<organism evidence="1 2">
    <name type="scientific">Paraburkholderia fungorum</name>
    <dbReference type="NCBI Taxonomy" id="134537"/>
    <lineage>
        <taxon>Bacteria</taxon>
        <taxon>Pseudomonadati</taxon>
        <taxon>Pseudomonadota</taxon>
        <taxon>Betaproteobacteria</taxon>
        <taxon>Burkholderiales</taxon>
        <taxon>Burkholderiaceae</taxon>
        <taxon>Paraburkholderia</taxon>
    </lineage>
</organism>
<proteinExistence type="predicted"/>
<dbReference type="Proteomes" id="UP000283709">
    <property type="component" value="Unassembled WGS sequence"/>
</dbReference>
<accession>A0A3R7HK52</accession>
<evidence type="ECO:0000313" key="2">
    <source>
        <dbReference type="Proteomes" id="UP000283709"/>
    </source>
</evidence>